<evidence type="ECO:0000313" key="2">
    <source>
        <dbReference type="Proteomes" id="UP000283523"/>
    </source>
</evidence>
<gene>
    <name evidence="1" type="ORF">DYU11_26355</name>
</gene>
<dbReference type="Gene3D" id="2.120.10.80">
    <property type="entry name" value="Kelch-type beta propeller"/>
    <property type="match status" value="1"/>
</dbReference>
<evidence type="ECO:0000313" key="1">
    <source>
        <dbReference type="EMBL" id="RIV19023.1"/>
    </source>
</evidence>
<evidence type="ECO:0008006" key="3">
    <source>
        <dbReference type="Google" id="ProtNLM"/>
    </source>
</evidence>
<name>A0A418M0F8_9BACT</name>
<accession>A0A418M0F8</accession>
<comment type="caution">
    <text evidence="1">The sequence shown here is derived from an EMBL/GenBank/DDBJ whole genome shotgun (WGS) entry which is preliminary data.</text>
</comment>
<protein>
    <recommendedName>
        <fullName evidence="3">Galactose oxidase</fullName>
    </recommendedName>
</protein>
<dbReference type="EMBL" id="QXED01000009">
    <property type="protein sequence ID" value="RIV19023.1"/>
    <property type="molecule type" value="Genomic_DNA"/>
</dbReference>
<dbReference type="AlphaFoldDB" id="A0A418M0F8"/>
<dbReference type="Proteomes" id="UP000283523">
    <property type="component" value="Unassembled WGS sequence"/>
</dbReference>
<dbReference type="RefSeq" id="WP_119670734.1">
    <property type="nucleotide sequence ID" value="NZ_QXED01000009.1"/>
</dbReference>
<keyword evidence="2" id="KW-1185">Reference proteome</keyword>
<organism evidence="1 2">
    <name type="scientific">Fibrisoma montanum</name>
    <dbReference type="NCBI Taxonomy" id="2305895"/>
    <lineage>
        <taxon>Bacteria</taxon>
        <taxon>Pseudomonadati</taxon>
        <taxon>Bacteroidota</taxon>
        <taxon>Cytophagia</taxon>
        <taxon>Cytophagales</taxon>
        <taxon>Spirosomataceae</taxon>
        <taxon>Fibrisoma</taxon>
    </lineage>
</organism>
<dbReference type="InterPro" id="IPR015915">
    <property type="entry name" value="Kelch-typ_b-propeller"/>
</dbReference>
<proteinExistence type="predicted"/>
<reference evidence="1 2" key="1">
    <citation type="submission" date="2018-08" db="EMBL/GenBank/DDBJ databases">
        <title>Fibrisoma montanum sp. nov., isolated from Danxia mountain soil.</title>
        <authorList>
            <person name="Huang Y."/>
        </authorList>
    </citation>
    <scope>NUCLEOTIDE SEQUENCE [LARGE SCALE GENOMIC DNA]</scope>
    <source>
        <strain evidence="1 2">HYT19</strain>
    </source>
</reference>
<sequence length="379" mass="43304">MVKAGFQFADTNWQLTWLDQAGQRKALSAGQTQRLTQFNIVPYRVGGLTVGQTYRLRFQTRNAGGDSVKVERLYTHRLSGPRWLRLAHAPLVGGDFAGSALSTDNTPERDDRRLLSVWRYQNESKWQTLYYDTQNDDWVPVNAQPPTPRHGLIRYRLRAVEGVYYDLAGLGFLVNEVLPSQRVYLKDMGGLRIIEPFFAGPDGEVRFFTTLDRAYQLVEGSQQVWVRRGDWGQYRTTDFPEPTGTLATFRIGDTGYVVNQRPGQAAHLWAFDMQREQWSRRADFPGPVRRQGIGFTAGSRVFFGLGLNANEDTLRDLWQYDPATDRWQYVTDYPGQGSIYLTVGQQPGRTFLGWGYEHQPTAAGGIRLVGCTDWWEIQL</sequence>
<dbReference type="SUPFAM" id="SSF117281">
    <property type="entry name" value="Kelch motif"/>
    <property type="match status" value="1"/>
</dbReference>
<dbReference type="OrthoDB" id="103335at2"/>